<dbReference type="AlphaFoldDB" id="A0AAP8LAB1"/>
<keyword evidence="7" id="KW-0067">ATP-binding</keyword>
<evidence type="ECO:0000256" key="1">
    <source>
        <dbReference type="ARBA" id="ARBA00022722"/>
    </source>
</evidence>
<keyword evidence="6 10" id="KW-0269">Exonuclease</keyword>
<dbReference type="PANTHER" id="PTHR30591:SF1">
    <property type="entry name" value="RECBCD ENZYME SUBUNIT RECC"/>
    <property type="match status" value="1"/>
</dbReference>
<organism evidence="10 11">
    <name type="scientific">Escherichia coli</name>
    <dbReference type="NCBI Taxonomy" id="562"/>
    <lineage>
        <taxon>Bacteria</taxon>
        <taxon>Pseudomonadati</taxon>
        <taxon>Pseudomonadota</taxon>
        <taxon>Gammaproteobacteria</taxon>
        <taxon>Enterobacterales</taxon>
        <taxon>Enterobacteriaceae</taxon>
        <taxon>Escherichia</taxon>
    </lineage>
</organism>
<evidence type="ECO:0000313" key="11">
    <source>
        <dbReference type="Proteomes" id="UP000233549"/>
    </source>
</evidence>
<dbReference type="GO" id="GO:0004386">
    <property type="term" value="F:helicase activity"/>
    <property type="evidence" value="ECO:0007669"/>
    <property type="project" value="UniProtKB-KW"/>
</dbReference>
<comment type="caution">
    <text evidence="10">The sequence shown here is derived from an EMBL/GenBank/DDBJ whole genome shotgun (WGS) entry which is preliminary data.</text>
</comment>
<keyword evidence="5" id="KW-0347">Helicase</keyword>
<sequence>LDLPQSRFTSEQVLALLEVPALAARFAIGEEGLRLLRHWVGESGVRWGLDDDNVRELDLPATGQHTWRFGITRMLLGYAMDSNAGDWQGILPYDESSGLVAELAGQLADLLAQLSH</sequence>
<dbReference type="SUPFAM" id="SSF52540">
    <property type="entry name" value="P-loop containing nucleoside triphosphate hydrolases"/>
    <property type="match status" value="1"/>
</dbReference>
<protein>
    <submittedName>
        <fullName evidence="10">Exonuclease V subunit gamma</fullName>
        <ecNumber evidence="10">3.1.11.5</ecNumber>
    </submittedName>
</protein>
<evidence type="ECO:0000256" key="6">
    <source>
        <dbReference type="ARBA" id="ARBA00022839"/>
    </source>
</evidence>
<evidence type="ECO:0000256" key="4">
    <source>
        <dbReference type="ARBA" id="ARBA00022801"/>
    </source>
</evidence>
<evidence type="ECO:0000256" key="2">
    <source>
        <dbReference type="ARBA" id="ARBA00022741"/>
    </source>
</evidence>
<name>A0AAP8LAB1_ECOLX</name>
<evidence type="ECO:0000256" key="3">
    <source>
        <dbReference type="ARBA" id="ARBA00022763"/>
    </source>
</evidence>
<keyword evidence="4 10" id="KW-0378">Hydrolase</keyword>
<keyword evidence="9" id="KW-0234">DNA repair</keyword>
<evidence type="ECO:0000256" key="7">
    <source>
        <dbReference type="ARBA" id="ARBA00022840"/>
    </source>
</evidence>
<dbReference type="Gene3D" id="1.10.486.10">
    <property type="entry name" value="PCRA, domain 4"/>
    <property type="match status" value="1"/>
</dbReference>
<dbReference type="GO" id="GO:0003677">
    <property type="term" value="F:DNA binding"/>
    <property type="evidence" value="ECO:0007669"/>
    <property type="project" value="UniProtKB-KW"/>
</dbReference>
<dbReference type="GO" id="GO:0008854">
    <property type="term" value="F:exodeoxyribonuclease V activity"/>
    <property type="evidence" value="ECO:0007669"/>
    <property type="project" value="UniProtKB-EC"/>
</dbReference>
<dbReference type="EMBL" id="PITP01000563">
    <property type="protein sequence ID" value="PKD78501.1"/>
    <property type="molecule type" value="Genomic_DNA"/>
</dbReference>
<keyword evidence="3" id="KW-0227">DNA damage</keyword>
<feature type="non-terminal residue" evidence="10">
    <location>
        <position position="1"/>
    </location>
</feature>
<dbReference type="GO" id="GO:0006310">
    <property type="term" value="P:DNA recombination"/>
    <property type="evidence" value="ECO:0007669"/>
    <property type="project" value="TreeGrafter"/>
</dbReference>
<dbReference type="InterPro" id="IPR027417">
    <property type="entry name" value="P-loop_NTPase"/>
</dbReference>
<evidence type="ECO:0000256" key="5">
    <source>
        <dbReference type="ARBA" id="ARBA00022806"/>
    </source>
</evidence>
<gene>
    <name evidence="10" type="primary">recC</name>
    <name evidence="10" type="ORF">CWS33_29965</name>
</gene>
<dbReference type="GO" id="GO:0006281">
    <property type="term" value="P:DNA repair"/>
    <property type="evidence" value="ECO:0007669"/>
    <property type="project" value="UniProtKB-KW"/>
</dbReference>
<reference evidence="10 11" key="1">
    <citation type="submission" date="2017-12" db="EMBL/GenBank/DDBJ databases">
        <title>Rapid rising of carbapenem-resistant Enterobacteriaceae(CRE) and emergence of colistin resistance genemcr-1 in CRE in the hospital of Henan, China.</title>
        <authorList>
            <person name="Sun Q."/>
            <person name="Zhang R."/>
            <person name="Li Y."/>
            <person name="Shen Y."/>
            <person name="Zhang Y."/>
            <person name="Yang J."/>
            <person name="Shu L."/>
            <person name="Zhou H."/>
            <person name="Wang Y."/>
            <person name="Wang B."/>
            <person name="Shen Z."/>
        </authorList>
    </citation>
    <scope>NUCLEOTIDE SEQUENCE [LARGE SCALE GENOMIC DNA]</scope>
    <source>
        <strain evidence="10 11">3512</strain>
    </source>
</reference>
<dbReference type="PANTHER" id="PTHR30591">
    <property type="entry name" value="RECBCD ENZYME SUBUNIT RECC"/>
    <property type="match status" value="1"/>
</dbReference>
<keyword evidence="2" id="KW-0547">Nucleotide-binding</keyword>
<keyword evidence="8" id="KW-0238">DNA-binding</keyword>
<dbReference type="EC" id="3.1.11.5" evidence="10"/>
<dbReference type="GO" id="GO:0005524">
    <property type="term" value="F:ATP binding"/>
    <property type="evidence" value="ECO:0007669"/>
    <property type="project" value="UniProtKB-KW"/>
</dbReference>
<keyword evidence="1" id="KW-0540">Nuclease</keyword>
<feature type="non-terminal residue" evidence="10">
    <location>
        <position position="116"/>
    </location>
</feature>
<accession>A0AAP8LAB1</accession>
<evidence type="ECO:0000256" key="9">
    <source>
        <dbReference type="ARBA" id="ARBA00023204"/>
    </source>
</evidence>
<proteinExistence type="predicted"/>
<evidence type="ECO:0000313" key="10">
    <source>
        <dbReference type="EMBL" id="PKD78501.1"/>
    </source>
</evidence>
<dbReference type="Proteomes" id="UP000233549">
    <property type="component" value="Unassembled WGS sequence"/>
</dbReference>
<evidence type="ECO:0000256" key="8">
    <source>
        <dbReference type="ARBA" id="ARBA00023125"/>
    </source>
</evidence>